<accession>A0A9X2APD8</accession>
<evidence type="ECO:0000313" key="1">
    <source>
        <dbReference type="EMBL" id="MCJ0765289.1"/>
    </source>
</evidence>
<dbReference type="AlphaFoldDB" id="A0A9X2APD8"/>
<dbReference type="Gene3D" id="3.10.450.610">
    <property type="match status" value="1"/>
</dbReference>
<sequence>MNSTTGAAFGATPPQLHSGDYRVRIGRQALEASNFAHLHTGCDRAAWIDNAGRPGQRPAFSGFTEWSGTVGQTILSLGWDWLSWDGKAICTSPFDGPRSNIMVIDAQGYDLDVPACEQHLRALIDRLAWRKAVQDCINEESITTFSH</sequence>
<keyword evidence="2" id="KW-1185">Reference proteome</keyword>
<dbReference type="EMBL" id="JALGBI010000002">
    <property type="protein sequence ID" value="MCJ0765289.1"/>
    <property type="molecule type" value="Genomic_DNA"/>
</dbReference>
<evidence type="ECO:0000313" key="2">
    <source>
        <dbReference type="Proteomes" id="UP001139447"/>
    </source>
</evidence>
<dbReference type="InterPro" id="IPR032598">
    <property type="entry name" value="RsaM-like"/>
</dbReference>
<reference evidence="1" key="1">
    <citation type="submission" date="2022-03" db="EMBL/GenBank/DDBJ databases">
        <authorList>
            <person name="Woo C.Y."/>
        </authorList>
    </citation>
    <scope>NUCLEOTIDE SEQUENCE</scope>
    <source>
        <strain evidence="1">CYS-02</strain>
    </source>
</reference>
<dbReference type="Pfam" id="PF16245">
    <property type="entry name" value="DUF4902"/>
    <property type="match status" value="1"/>
</dbReference>
<comment type="caution">
    <text evidence="1">The sequence shown here is derived from an EMBL/GenBank/DDBJ whole genome shotgun (WGS) entry which is preliminary data.</text>
</comment>
<proteinExistence type="predicted"/>
<gene>
    <name evidence="1" type="ORF">MMF98_18915</name>
</gene>
<dbReference type="Proteomes" id="UP001139447">
    <property type="component" value="Unassembled WGS sequence"/>
</dbReference>
<organism evidence="1 2">
    <name type="scientific">Variovorax terrae</name>
    <dbReference type="NCBI Taxonomy" id="2923278"/>
    <lineage>
        <taxon>Bacteria</taxon>
        <taxon>Pseudomonadati</taxon>
        <taxon>Pseudomonadota</taxon>
        <taxon>Betaproteobacteria</taxon>
        <taxon>Burkholderiales</taxon>
        <taxon>Comamonadaceae</taxon>
        <taxon>Variovorax</taxon>
    </lineage>
</organism>
<dbReference type="RefSeq" id="WP_243308489.1">
    <property type="nucleotide sequence ID" value="NZ_JALGBI010000002.1"/>
</dbReference>
<protein>
    <submittedName>
        <fullName evidence="1">DUF4902 domain-containing protein</fullName>
    </submittedName>
</protein>
<name>A0A9X2APD8_9BURK</name>